<sequence length="121" mass="13988">MLAVGAVAGAIFERNIEIIIDEQGVTKTRNKRVSGKLDWNDMASIDAIKSRGRYQVSQLYLNPTELAKARHRKTLILDRRGLKNPELFVRRLNDQILKYEIPVLDRNPSYAEPRKVFRIPE</sequence>
<protein>
    <recommendedName>
        <fullName evidence="3">Zeta toxin domain-containing protein</fullName>
    </recommendedName>
</protein>
<keyword evidence="2" id="KW-1185">Reference proteome</keyword>
<dbReference type="EMBL" id="BSOB01000005">
    <property type="protein sequence ID" value="GLQ91533.1"/>
    <property type="molecule type" value="Genomic_DNA"/>
</dbReference>
<dbReference type="Proteomes" id="UP001156670">
    <property type="component" value="Unassembled WGS sequence"/>
</dbReference>
<gene>
    <name evidence="1" type="ORF">GCM10007901_04830</name>
</gene>
<proteinExistence type="predicted"/>
<reference evidence="2" key="1">
    <citation type="journal article" date="2019" name="Int. J. Syst. Evol. Microbiol.">
        <title>The Global Catalogue of Microorganisms (GCM) 10K type strain sequencing project: providing services to taxonomists for standard genome sequencing and annotation.</title>
        <authorList>
            <consortium name="The Broad Institute Genomics Platform"/>
            <consortium name="The Broad Institute Genome Sequencing Center for Infectious Disease"/>
            <person name="Wu L."/>
            <person name="Ma J."/>
        </authorList>
    </citation>
    <scope>NUCLEOTIDE SEQUENCE [LARGE SCALE GENOMIC DNA]</scope>
    <source>
        <strain evidence="2">NBRC 111980</strain>
    </source>
</reference>
<evidence type="ECO:0000313" key="2">
    <source>
        <dbReference type="Proteomes" id="UP001156670"/>
    </source>
</evidence>
<accession>A0ABQ5XIP9</accession>
<evidence type="ECO:0008006" key="3">
    <source>
        <dbReference type="Google" id="ProtNLM"/>
    </source>
</evidence>
<name>A0ABQ5XIP9_9GAMM</name>
<comment type="caution">
    <text evidence="1">The sequence shown here is derived from an EMBL/GenBank/DDBJ whole genome shotgun (WGS) entry which is preliminary data.</text>
</comment>
<organism evidence="1 2">
    <name type="scientific">Dyella acidisoli</name>
    <dbReference type="NCBI Taxonomy" id="1867834"/>
    <lineage>
        <taxon>Bacteria</taxon>
        <taxon>Pseudomonadati</taxon>
        <taxon>Pseudomonadota</taxon>
        <taxon>Gammaproteobacteria</taxon>
        <taxon>Lysobacterales</taxon>
        <taxon>Rhodanobacteraceae</taxon>
        <taxon>Dyella</taxon>
    </lineage>
</organism>
<evidence type="ECO:0000313" key="1">
    <source>
        <dbReference type="EMBL" id="GLQ91533.1"/>
    </source>
</evidence>